<evidence type="ECO:0000256" key="3">
    <source>
        <dbReference type="ARBA" id="ARBA00022801"/>
    </source>
</evidence>
<proteinExistence type="inferred from homology"/>
<dbReference type="CDD" id="cd01310">
    <property type="entry name" value="TatD_DNAse"/>
    <property type="match status" value="1"/>
</dbReference>
<dbReference type="Proteomes" id="UP000230646">
    <property type="component" value="Unassembled WGS sequence"/>
</dbReference>
<evidence type="ECO:0000313" key="6">
    <source>
        <dbReference type="EMBL" id="PIY31815.1"/>
    </source>
</evidence>
<dbReference type="PIRSF" id="PIRSF005902">
    <property type="entry name" value="DNase_TatD"/>
    <property type="match status" value="1"/>
</dbReference>
<dbReference type="EMBL" id="PFKO01000295">
    <property type="protein sequence ID" value="PIY31815.1"/>
    <property type="molecule type" value="Genomic_DNA"/>
</dbReference>
<evidence type="ECO:0000313" key="9">
    <source>
        <dbReference type="Proteomes" id="UP000230646"/>
    </source>
</evidence>
<dbReference type="NCBIfam" id="TIGR00010">
    <property type="entry name" value="YchF/TatD family DNA exonuclease"/>
    <property type="match status" value="1"/>
</dbReference>
<evidence type="ECO:0000256" key="4">
    <source>
        <dbReference type="PIRSR" id="PIRSR005902-1"/>
    </source>
</evidence>
<reference evidence="5" key="2">
    <citation type="submission" date="2017-09" db="EMBL/GenBank/DDBJ databases">
        <title>Depth-based differentiation of microbial function through sediment-hosted aquifers and enrichment of novel symbionts in the deep terrestrial subsurface.</title>
        <authorList>
            <person name="Probst A.J."/>
            <person name="Ladd B."/>
            <person name="Jarett J.K."/>
            <person name="Geller-Mcgrath D.E."/>
            <person name="Sieber C.M.K."/>
            <person name="Emerson J.B."/>
            <person name="Anantharaman K."/>
            <person name="Thomas B.C."/>
            <person name="Malmstrom R."/>
            <person name="Stieglmeier M."/>
            <person name="Klingl A."/>
            <person name="Woyke T."/>
            <person name="Ryan C.M."/>
            <person name="Banfield J.F."/>
        </authorList>
    </citation>
    <scope>NUCLEOTIDE SEQUENCE</scope>
    <source>
        <strain evidence="5">CG_4_8_14_3_um_filter_34_18</strain>
    </source>
</reference>
<dbReference type="InterPro" id="IPR015991">
    <property type="entry name" value="TatD/YcfH-like"/>
</dbReference>
<dbReference type="EMBL" id="PFIP01000036">
    <property type="protein sequence ID" value="PIX34919.1"/>
    <property type="molecule type" value="Genomic_DNA"/>
</dbReference>
<reference evidence="8 9" key="1">
    <citation type="submission" date="2017-09" db="EMBL/GenBank/DDBJ databases">
        <title>Depth-based differentiation of microbial function through sediment-hosted aquifers and enrichment of novel symbionts in the deep terrestrial subsurface.</title>
        <authorList>
            <person name="Probst A.J."/>
            <person name="Ladd B."/>
            <person name="Jarett J.K."/>
            <person name="Geller-Mcgrath D.E."/>
            <person name="Sieber C.M."/>
            <person name="Emerson J.B."/>
            <person name="Anantharaman K."/>
            <person name="Thomas B.C."/>
            <person name="Malmstrom R."/>
            <person name="Stieglmeier M."/>
            <person name="Klingl A."/>
            <person name="Woyke T."/>
            <person name="Ryan C.M."/>
            <person name="Banfield J.F."/>
        </authorList>
    </citation>
    <scope>NUCLEOTIDE SEQUENCE [LARGE SCALE GENOMIC DNA]</scope>
    <source>
        <strain evidence="6">CG_4_10_14_3_um_filter_34_13</strain>
        <strain evidence="7">CG_4_9_14_3_um_filter_33_16</strain>
    </source>
</reference>
<comment type="similarity">
    <text evidence="1">Belongs to the metallo-dependent hydrolases superfamily. TatD-type hydrolase family.</text>
</comment>
<feature type="binding site" evidence="4">
    <location>
        <position position="15"/>
    </location>
    <ligand>
        <name>a divalent metal cation</name>
        <dbReference type="ChEBI" id="CHEBI:60240"/>
        <label>1</label>
    </ligand>
</feature>
<feature type="binding site" evidence="4">
    <location>
        <position position="17"/>
    </location>
    <ligand>
        <name>a divalent metal cation</name>
        <dbReference type="ChEBI" id="CHEBI:60240"/>
        <label>1</label>
    </ligand>
</feature>
<evidence type="ECO:0000256" key="2">
    <source>
        <dbReference type="ARBA" id="ARBA00022723"/>
    </source>
</evidence>
<dbReference type="Pfam" id="PF01026">
    <property type="entry name" value="TatD_DNase"/>
    <property type="match status" value="1"/>
</dbReference>
<gene>
    <name evidence="7" type="ORF">CO097_06135</name>
    <name evidence="6" type="ORF">COZ07_07940</name>
    <name evidence="5" type="ORF">COZ58_02110</name>
</gene>
<dbReference type="AlphaFoldDB" id="A0A2M7PMR1"/>
<name>A0A2M7PMR1_9BACT</name>
<feature type="binding site" evidence="4">
    <location>
        <position position="209"/>
    </location>
    <ligand>
        <name>a divalent metal cation</name>
        <dbReference type="ChEBI" id="CHEBI:60240"/>
        <label>1</label>
    </ligand>
</feature>
<dbReference type="PANTHER" id="PTHR46124:SF2">
    <property type="entry name" value="D-AMINOACYL-TRNA DEACYLASE"/>
    <property type="match status" value="1"/>
</dbReference>
<organism evidence="6 9">
    <name type="scientific">Candidatus Infernicultor aquiphilus</name>
    <dbReference type="NCBI Taxonomy" id="1805029"/>
    <lineage>
        <taxon>Bacteria</taxon>
        <taxon>Pseudomonadati</taxon>
        <taxon>Atribacterota</taxon>
        <taxon>Candidatus Phoenicimicrobiia</taxon>
        <taxon>Candidatus Pheonicimicrobiales</taxon>
        <taxon>Candidatus Phoenicimicrobiaceae</taxon>
        <taxon>Candidatus Infernicultor</taxon>
    </lineage>
</organism>
<keyword evidence="2 4" id="KW-0479">Metal-binding</keyword>
<dbReference type="InterPro" id="IPR032466">
    <property type="entry name" value="Metal_Hydrolase"/>
</dbReference>
<dbReference type="FunFam" id="3.20.20.140:FF:000005">
    <property type="entry name" value="TatD family hydrolase"/>
    <property type="match status" value="1"/>
</dbReference>
<feature type="binding site" evidence="4">
    <location>
        <position position="99"/>
    </location>
    <ligand>
        <name>a divalent metal cation</name>
        <dbReference type="ChEBI" id="CHEBI:60240"/>
        <label>1</label>
    </ligand>
</feature>
<dbReference type="Gene3D" id="3.20.20.140">
    <property type="entry name" value="Metal-dependent hydrolases"/>
    <property type="match status" value="1"/>
</dbReference>
<dbReference type="EMBL" id="PFTV01000152">
    <property type="protein sequence ID" value="PJB56098.1"/>
    <property type="molecule type" value="Genomic_DNA"/>
</dbReference>
<evidence type="ECO:0000313" key="7">
    <source>
        <dbReference type="EMBL" id="PJB56098.1"/>
    </source>
</evidence>
<evidence type="ECO:0000313" key="5">
    <source>
        <dbReference type="EMBL" id="PIX34919.1"/>
    </source>
</evidence>
<dbReference type="InterPro" id="IPR018228">
    <property type="entry name" value="DNase_TatD-rel_CS"/>
</dbReference>
<dbReference type="PANTHER" id="PTHR46124">
    <property type="entry name" value="D-AMINOACYL-TRNA DEACYLASE"/>
    <property type="match status" value="1"/>
</dbReference>
<dbReference type="Proteomes" id="UP000228560">
    <property type="component" value="Unassembled WGS sequence"/>
</dbReference>
<accession>A0A2M8CAU9</accession>
<keyword evidence="3 6" id="KW-0378">Hydrolase</keyword>
<evidence type="ECO:0000313" key="8">
    <source>
        <dbReference type="Proteomes" id="UP000228560"/>
    </source>
</evidence>
<dbReference type="SUPFAM" id="SSF51556">
    <property type="entry name" value="Metallo-dependent hydrolases"/>
    <property type="match status" value="1"/>
</dbReference>
<accession>A0A2M7PMR1</accession>
<dbReference type="GO" id="GO:0016788">
    <property type="term" value="F:hydrolase activity, acting on ester bonds"/>
    <property type="evidence" value="ECO:0007669"/>
    <property type="project" value="InterPro"/>
</dbReference>
<feature type="binding site" evidence="4">
    <location>
        <position position="135"/>
    </location>
    <ligand>
        <name>a divalent metal cation</name>
        <dbReference type="ChEBI" id="CHEBI:60240"/>
        <label>2</label>
    </ligand>
</feature>
<dbReference type="InterPro" id="IPR001130">
    <property type="entry name" value="TatD-like"/>
</dbReference>
<dbReference type="GO" id="GO:0004536">
    <property type="term" value="F:DNA nuclease activity"/>
    <property type="evidence" value="ECO:0007669"/>
    <property type="project" value="InterPro"/>
</dbReference>
<sequence>MKGVIEVNTFFVETHTHLDLIKRDTEEVVKEAEEKGVTKMVTVGTDLSSSKIALEFTSRFRGVYAAIGFHPNEIKILDEQKLIELEKLAKNLKVVAIGEIGLDYYRNPNSAPGQLEAFKKQINLARKLNLPLIIHDREAHQDTLKILAEEAKGLKVLLHCFSGDLNLAEVGIERGYYLGIGGVVTFNNAKKLKAVVGDVPIEDLVLETDSPYLTPDPFRGKPNEPKYIPLIAEKIAEIKGISLKEVAEITSRNAQNFFGI</sequence>
<dbReference type="PROSITE" id="PS01091">
    <property type="entry name" value="TATD_3"/>
    <property type="match status" value="1"/>
</dbReference>
<feature type="binding site" evidence="4">
    <location>
        <position position="159"/>
    </location>
    <ligand>
        <name>a divalent metal cation</name>
        <dbReference type="ChEBI" id="CHEBI:60240"/>
        <label>2</label>
    </ligand>
</feature>
<dbReference type="Proteomes" id="UP000231493">
    <property type="component" value="Unassembled WGS sequence"/>
</dbReference>
<comment type="caution">
    <text evidence="6">The sequence shown here is derived from an EMBL/GenBank/DDBJ whole genome shotgun (WGS) entry which is preliminary data.</text>
</comment>
<dbReference type="GO" id="GO:0046872">
    <property type="term" value="F:metal ion binding"/>
    <property type="evidence" value="ECO:0007669"/>
    <property type="project" value="UniProtKB-KW"/>
</dbReference>
<dbReference type="GO" id="GO:0005829">
    <property type="term" value="C:cytosol"/>
    <property type="evidence" value="ECO:0007669"/>
    <property type="project" value="TreeGrafter"/>
</dbReference>
<protein>
    <submittedName>
        <fullName evidence="6">Hydrolase TatD</fullName>
    </submittedName>
</protein>
<accession>A0A2M7K9W1</accession>
<evidence type="ECO:0000256" key="1">
    <source>
        <dbReference type="ARBA" id="ARBA00009275"/>
    </source>
</evidence>